<dbReference type="Proteomes" id="UP000041254">
    <property type="component" value="Unassembled WGS sequence"/>
</dbReference>
<evidence type="ECO:0000313" key="2">
    <source>
        <dbReference type="EMBL" id="CEM03415.1"/>
    </source>
</evidence>
<name>A0A0G4EY97_VITBC</name>
<dbReference type="Gene3D" id="3.30.530.20">
    <property type="match status" value="1"/>
</dbReference>
<gene>
    <name evidence="2" type="ORF">Vbra_13880</name>
</gene>
<dbReference type="AlphaFoldDB" id="A0A0G4EY97"/>
<dbReference type="InParanoid" id="A0A0G4EY97"/>
<dbReference type="SUPFAM" id="SSF55961">
    <property type="entry name" value="Bet v1-like"/>
    <property type="match status" value="1"/>
</dbReference>
<proteinExistence type="predicted"/>
<feature type="compositionally biased region" description="Polar residues" evidence="1">
    <location>
        <begin position="97"/>
        <end position="111"/>
    </location>
</feature>
<accession>A0A0G4EY97</accession>
<evidence type="ECO:0008006" key="4">
    <source>
        <dbReference type="Google" id="ProtNLM"/>
    </source>
</evidence>
<protein>
    <recommendedName>
        <fullName evidence="4">START domain-containing protein</fullName>
    </recommendedName>
</protein>
<evidence type="ECO:0000313" key="3">
    <source>
        <dbReference type="Proteomes" id="UP000041254"/>
    </source>
</evidence>
<feature type="region of interest" description="Disordered" evidence="1">
    <location>
        <begin position="1"/>
        <end position="29"/>
    </location>
</feature>
<organism evidence="2 3">
    <name type="scientific">Vitrella brassicaformis (strain CCMP3155)</name>
    <dbReference type="NCBI Taxonomy" id="1169540"/>
    <lineage>
        <taxon>Eukaryota</taxon>
        <taxon>Sar</taxon>
        <taxon>Alveolata</taxon>
        <taxon>Colpodellida</taxon>
        <taxon>Vitrellaceae</taxon>
        <taxon>Vitrella</taxon>
    </lineage>
</organism>
<sequence>MGDDQPKDVPAITIAEASTNSSPTHSSLFSIQSPQGPVYLNVVDLEEIVGGAIEDIRNALDTNPPPDALQGESPASRRPVSAVASHLQASPAAIPAGTSQEAPAAPNNSVPSGVYTGDRRQSVSSPDVTTKDWGAEKVAAAIKMVETPGVWQAVKVKPKDPLFVYRKIQDEAGVMPMFKVTSALKDVPTWAAHQRMAALRWPDWFLNCQLLEYIAHYDGYPLLKCRFVSRWVAPRDLLLFMIDVKKNGDEYQMLWTSDGTEKYNHLLEVPANHLQAHCQCLFLRIRPMGGDKSSTEADALMQIDLKGSVPLWLVNNCGWMASLKFLNFVKASFYEKTGGGWFGIGSKRRPSLPQAVQEIEVSPGASVMSVERKTSQMATQGERAEKRRLTRELSKERPALKIG</sequence>
<feature type="compositionally biased region" description="Polar residues" evidence="1">
    <location>
        <begin position="16"/>
        <end position="29"/>
    </location>
</feature>
<evidence type="ECO:0000256" key="1">
    <source>
        <dbReference type="SAM" id="MobiDB-lite"/>
    </source>
</evidence>
<reference evidence="2 3" key="1">
    <citation type="submission" date="2014-11" db="EMBL/GenBank/DDBJ databases">
        <authorList>
            <person name="Zhu J."/>
            <person name="Qi W."/>
            <person name="Song R."/>
        </authorList>
    </citation>
    <scope>NUCLEOTIDE SEQUENCE [LARGE SCALE GENOMIC DNA]</scope>
</reference>
<feature type="compositionally biased region" description="Basic and acidic residues" evidence="1">
    <location>
        <begin position="382"/>
        <end position="403"/>
    </location>
</feature>
<dbReference type="InterPro" id="IPR023393">
    <property type="entry name" value="START-like_dom_sf"/>
</dbReference>
<keyword evidence="3" id="KW-1185">Reference proteome</keyword>
<dbReference type="VEuPathDB" id="CryptoDB:Vbra_13880"/>
<feature type="region of interest" description="Disordered" evidence="1">
    <location>
        <begin position="370"/>
        <end position="403"/>
    </location>
</feature>
<dbReference type="EMBL" id="CDMY01000340">
    <property type="protein sequence ID" value="CEM03415.1"/>
    <property type="molecule type" value="Genomic_DNA"/>
</dbReference>
<feature type="region of interest" description="Disordered" evidence="1">
    <location>
        <begin position="57"/>
        <end position="130"/>
    </location>
</feature>